<evidence type="ECO:0000256" key="1">
    <source>
        <dbReference type="SAM" id="Coils"/>
    </source>
</evidence>
<reference evidence="2 3" key="1">
    <citation type="journal article" date="2023" name="Nucleic Acids Res.">
        <title>The hologenome of Daphnia magna reveals possible DNA methylation and microbiome-mediated evolution of the host genome.</title>
        <authorList>
            <person name="Chaturvedi A."/>
            <person name="Li X."/>
            <person name="Dhandapani V."/>
            <person name="Marshall H."/>
            <person name="Kissane S."/>
            <person name="Cuenca-Cambronero M."/>
            <person name="Asole G."/>
            <person name="Calvet F."/>
            <person name="Ruiz-Romero M."/>
            <person name="Marangio P."/>
            <person name="Guigo R."/>
            <person name="Rago D."/>
            <person name="Mirbahai L."/>
            <person name="Eastwood N."/>
            <person name="Colbourne J.K."/>
            <person name="Zhou J."/>
            <person name="Mallon E."/>
            <person name="Orsini L."/>
        </authorList>
    </citation>
    <scope>NUCLEOTIDE SEQUENCE [LARGE SCALE GENOMIC DNA]</scope>
    <source>
        <strain evidence="2">LRV0_1</strain>
    </source>
</reference>
<accession>A0ABQ9ZYD2</accession>
<protein>
    <submittedName>
        <fullName evidence="2">Uncharacterized protein</fullName>
    </submittedName>
</protein>
<gene>
    <name evidence="2" type="ORF">OUZ56_033892</name>
</gene>
<name>A0ABQ9ZYD2_9CRUS</name>
<proteinExistence type="predicted"/>
<sequence>MASSSRSVPDDLDSTVLRHQVQRYFNELSQEGPLNMEFLSMKRKPASSAVATAMRTSTFDSHLPKKMCFDSSVAEEISVTADSSSFARKGVADSYSQSYNKPTKVDMTAQYEQKLSEKQAKVLELQQKIIQTEMKFNTLLTTKDQLDHDLSNLKDTCRTKIKHYEDKIENLQVLQVPFS</sequence>
<feature type="coiled-coil region" evidence="1">
    <location>
        <begin position="108"/>
        <end position="174"/>
    </location>
</feature>
<evidence type="ECO:0000313" key="2">
    <source>
        <dbReference type="EMBL" id="KAK4017901.1"/>
    </source>
</evidence>
<evidence type="ECO:0000313" key="3">
    <source>
        <dbReference type="Proteomes" id="UP001234178"/>
    </source>
</evidence>
<keyword evidence="3" id="KW-1185">Reference proteome</keyword>
<organism evidence="2 3">
    <name type="scientific">Daphnia magna</name>
    <dbReference type="NCBI Taxonomy" id="35525"/>
    <lineage>
        <taxon>Eukaryota</taxon>
        <taxon>Metazoa</taxon>
        <taxon>Ecdysozoa</taxon>
        <taxon>Arthropoda</taxon>
        <taxon>Crustacea</taxon>
        <taxon>Branchiopoda</taxon>
        <taxon>Diplostraca</taxon>
        <taxon>Cladocera</taxon>
        <taxon>Anomopoda</taxon>
        <taxon>Daphniidae</taxon>
        <taxon>Daphnia</taxon>
    </lineage>
</organism>
<comment type="caution">
    <text evidence="2">The sequence shown here is derived from an EMBL/GenBank/DDBJ whole genome shotgun (WGS) entry which is preliminary data.</text>
</comment>
<dbReference type="EMBL" id="JAOYFB010000033">
    <property type="protein sequence ID" value="KAK4017901.1"/>
    <property type="molecule type" value="Genomic_DNA"/>
</dbReference>
<dbReference type="Proteomes" id="UP001234178">
    <property type="component" value="Unassembled WGS sequence"/>
</dbReference>
<keyword evidence="1" id="KW-0175">Coiled coil</keyword>